<dbReference type="PANTHER" id="PTHR42924:SF3">
    <property type="entry name" value="POLYMERASE_HISTIDINOL PHOSPHATASE N-TERMINAL DOMAIN-CONTAINING PROTEIN"/>
    <property type="match status" value="1"/>
</dbReference>
<feature type="domain" description="Polymerase/histidinol phosphatase N-terminal" evidence="1">
    <location>
        <begin position="3"/>
        <end position="68"/>
    </location>
</feature>
<dbReference type="CDD" id="cd07438">
    <property type="entry name" value="PHP_HisPPase_AMP"/>
    <property type="match status" value="1"/>
</dbReference>
<sequence>MRIDLHAHTCMSDGTDTPSELVRAAVAAGLDVVAITDHDTSVGWDEAAAAARAAGIGLLRGMEISTRFRGRGVHLLGYLPDPTHPGLLAELRSVLDGRDARVPAMVARLRDLGLDVTVEGVRRLAGPTAAVGRPHVADALVAKGYVASRGEAFDRYLSPGRVAYASRAAGDLETMLAALRAAGGVGVVAHPWGRHDPGVLDHDGLAHLADLGLVGIEVDHQDHDAASRAELREIARSLGLVVTGSSDYHGHGKVDHDLGCNLTAPDELERLLDAAAAAARAAGRDVPAMIWPHPPV</sequence>
<reference evidence="2 3" key="1">
    <citation type="journal article" date="2014" name="Int. J. Syst. Evol. Microbiol.">
        <title>Nocardioides zeae sp. nov., isolated from the stem of Zea mays.</title>
        <authorList>
            <person name="Glaeser S.P."/>
            <person name="McInroy J.A."/>
            <person name="Busse H.J."/>
            <person name="Kampfer P."/>
        </authorList>
    </citation>
    <scope>NUCLEOTIDE SEQUENCE [LARGE SCALE GENOMIC DNA]</scope>
    <source>
        <strain evidence="2 3">JCM 30728</strain>
    </source>
</reference>
<keyword evidence="3" id="KW-1185">Reference proteome</keyword>
<protein>
    <submittedName>
        <fullName evidence="2">PHP domain-containing protein</fullName>
    </submittedName>
</protein>
<dbReference type="EMBL" id="JAAGXA010000001">
    <property type="protein sequence ID" value="NEN76977.1"/>
    <property type="molecule type" value="Genomic_DNA"/>
</dbReference>
<dbReference type="PANTHER" id="PTHR42924">
    <property type="entry name" value="EXONUCLEASE"/>
    <property type="match status" value="1"/>
</dbReference>
<dbReference type="Proteomes" id="UP000468687">
    <property type="component" value="Unassembled WGS sequence"/>
</dbReference>
<dbReference type="SMART" id="SM00481">
    <property type="entry name" value="POLIIIAc"/>
    <property type="match status" value="1"/>
</dbReference>
<dbReference type="InterPro" id="IPR052018">
    <property type="entry name" value="PHP_domain"/>
</dbReference>
<dbReference type="GO" id="GO:0004534">
    <property type="term" value="F:5'-3' RNA exonuclease activity"/>
    <property type="evidence" value="ECO:0007669"/>
    <property type="project" value="TreeGrafter"/>
</dbReference>
<dbReference type="InterPro" id="IPR016195">
    <property type="entry name" value="Pol/histidinol_Pase-like"/>
</dbReference>
<organism evidence="2 3">
    <name type="scientific">Nocardioides zeae</name>
    <dbReference type="NCBI Taxonomy" id="1457234"/>
    <lineage>
        <taxon>Bacteria</taxon>
        <taxon>Bacillati</taxon>
        <taxon>Actinomycetota</taxon>
        <taxon>Actinomycetes</taxon>
        <taxon>Propionibacteriales</taxon>
        <taxon>Nocardioidaceae</taxon>
        <taxon>Nocardioides</taxon>
    </lineage>
</organism>
<proteinExistence type="predicted"/>
<gene>
    <name evidence="2" type="ORF">G3T38_01675</name>
</gene>
<accession>A0A6P0HFA2</accession>
<dbReference type="Gene3D" id="3.20.20.140">
    <property type="entry name" value="Metal-dependent hydrolases"/>
    <property type="match status" value="1"/>
</dbReference>
<dbReference type="Pfam" id="PF02811">
    <property type="entry name" value="PHP"/>
    <property type="match status" value="1"/>
</dbReference>
<name>A0A6P0HFA2_9ACTN</name>
<dbReference type="GO" id="GO:0035312">
    <property type="term" value="F:5'-3' DNA exonuclease activity"/>
    <property type="evidence" value="ECO:0007669"/>
    <property type="project" value="TreeGrafter"/>
</dbReference>
<dbReference type="InterPro" id="IPR003141">
    <property type="entry name" value="Pol/His_phosphatase_N"/>
</dbReference>
<evidence type="ECO:0000259" key="1">
    <source>
        <dbReference type="SMART" id="SM00481"/>
    </source>
</evidence>
<comment type="caution">
    <text evidence="2">The sequence shown here is derived from an EMBL/GenBank/DDBJ whole genome shotgun (WGS) entry which is preliminary data.</text>
</comment>
<dbReference type="Gene3D" id="1.10.150.650">
    <property type="match status" value="1"/>
</dbReference>
<evidence type="ECO:0000313" key="3">
    <source>
        <dbReference type="Proteomes" id="UP000468687"/>
    </source>
</evidence>
<evidence type="ECO:0000313" key="2">
    <source>
        <dbReference type="EMBL" id="NEN76977.1"/>
    </source>
</evidence>
<dbReference type="AlphaFoldDB" id="A0A6P0HFA2"/>
<dbReference type="InterPro" id="IPR004013">
    <property type="entry name" value="PHP_dom"/>
</dbReference>
<dbReference type="SUPFAM" id="SSF89550">
    <property type="entry name" value="PHP domain-like"/>
    <property type="match status" value="1"/>
</dbReference>
<dbReference type="RefSeq" id="WP_163770322.1">
    <property type="nucleotide sequence ID" value="NZ_JAAGXA010000001.1"/>
</dbReference>